<keyword evidence="4" id="KW-1185">Reference proteome</keyword>
<dbReference type="RefSeq" id="WP_154420517.1">
    <property type="nucleotide sequence ID" value="NZ_CALXOB010000015.1"/>
</dbReference>
<dbReference type="PROSITE" id="PS51820">
    <property type="entry name" value="PA14"/>
    <property type="match status" value="1"/>
</dbReference>
<proteinExistence type="predicted"/>
<dbReference type="Pfam" id="PF07691">
    <property type="entry name" value="PA14"/>
    <property type="match status" value="1"/>
</dbReference>
<protein>
    <recommendedName>
        <fullName evidence="2">PA14 domain-containing protein</fullName>
    </recommendedName>
</protein>
<feature type="domain" description="PA14" evidence="2">
    <location>
        <begin position="256"/>
        <end position="402"/>
    </location>
</feature>
<dbReference type="InterPro" id="IPR011658">
    <property type="entry name" value="PA14_dom"/>
</dbReference>
<sequence length="831" mass="94548">MRNKFILVAAACCTLLAASAAGSAGSGEASPAPAPEKKWLVPEAEYRLSVQPELPAEATSVDMRRQVLPVLPENGVRVFDDAGNPVPFQFHDNYSLSIAPAPKAKAFDIYFGFKEKQPADTWKPESGVRPPAQRLLLAFYWGGNRPCTPEEFLDWRNREIERQNQWHVRNFPNRTYMILRQRYQGVETVPWVPKFPQYWKNRKNQWKRLVTKNRNQRISAFAELTGRPRIQRMQYFNYSWQQHMKNHFAYIKREQTRIANLYAQARKDMVFGAENNLLGMAGWRNPRTFIATEVQLLVRPPETQEHYSARFSGFLEVPADGEYEFELMSNSLAVMRLNGQILIRRTDANGSQPPTREVARISLKKGSVPFDLFYRLNSGYGQLTARMRPAGTGEFELLAAEHFTPARAGIPKELADREKRNYPLLARRSHYLLYTGKRESTPIESFQFQTPPEQLEWRLGEGACRPISELPPTVVLPDEPEKQLSFRLKERPETELPVLRPDYRADLVELRPDLSLRLWAPAVVYEDETLSVMAETVSRLPFEVEAELAVRLDGADAEKRTIRLAGKPDERFNRAAADIYRKDAIELPPSPPKEGAPKERVLDAELAITGFTFDRRRLTIVQVASGRNFEELAGEDGAVLVLRRPKLSDIRNWELPRKIGEELIPYRRLLVIGEAADGVAETASEAFKAQKQTVEFVPYDDSENPLESSLFRLLDRIAASDADRAVLILPCLRHMGTLEPWMRDRYIAVLLEKLRANRKLHAVYLSPGPAASGEEDAMGGLLDSLRRLAREYDVQLLEPLQASPAPAAGAERTTHTAGELTPLFDVLKRKL</sequence>
<evidence type="ECO:0000313" key="3">
    <source>
        <dbReference type="EMBL" id="MST99308.1"/>
    </source>
</evidence>
<dbReference type="EMBL" id="VUNS01000034">
    <property type="protein sequence ID" value="MST99308.1"/>
    <property type="molecule type" value="Genomic_DNA"/>
</dbReference>
<dbReference type="SUPFAM" id="SSF56988">
    <property type="entry name" value="Anthrax protective antigen"/>
    <property type="match status" value="1"/>
</dbReference>
<organism evidence="3 4">
    <name type="scientific">Victivallis lenta</name>
    <dbReference type="NCBI Taxonomy" id="2606640"/>
    <lineage>
        <taxon>Bacteria</taxon>
        <taxon>Pseudomonadati</taxon>
        <taxon>Lentisphaerota</taxon>
        <taxon>Lentisphaeria</taxon>
        <taxon>Victivallales</taxon>
        <taxon>Victivallaceae</taxon>
        <taxon>Victivallis</taxon>
    </lineage>
</organism>
<evidence type="ECO:0000259" key="2">
    <source>
        <dbReference type="PROSITE" id="PS51820"/>
    </source>
</evidence>
<name>A0A844GA84_9BACT</name>
<feature type="signal peptide" evidence="1">
    <location>
        <begin position="1"/>
        <end position="20"/>
    </location>
</feature>
<dbReference type="SMART" id="SM00758">
    <property type="entry name" value="PA14"/>
    <property type="match status" value="1"/>
</dbReference>
<accession>A0A844GA84</accession>
<dbReference type="Proteomes" id="UP000435649">
    <property type="component" value="Unassembled WGS sequence"/>
</dbReference>
<gene>
    <name evidence="3" type="ORF">FYJ85_19980</name>
</gene>
<dbReference type="AlphaFoldDB" id="A0A844GA84"/>
<dbReference type="Gene3D" id="3.90.182.10">
    <property type="entry name" value="Toxin - Anthrax Protective Antigen,domain 1"/>
    <property type="match status" value="1"/>
</dbReference>
<feature type="chain" id="PRO_5032960029" description="PA14 domain-containing protein" evidence="1">
    <location>
        <begin position="21"/>
        <end position="831"/>
    </location>
</feature>
<evidence type="ECO:0000256" key="1">
    <source>
        <dbReference type="SAM" id="SignalP"/>
    </source>
</evidence>
<keyword evidence="1" id="KW-0732">Signal</keyword>
<evidence type="ECO:0000313" key="4">
    <source>
        <dbReference type="Proteomes" id="UP000435649"/>
    </source>
</evidence>
<comment type="caution">
    <text evidence="3">The sequence shown here is derived from an EMBL/GenBank/DDBJ whole genome shotgun (WGS) entry which is preliminary data.</text>
</comment>
<dbReference type="InterPro" id="IPR037524">
    <property type="entry name" value="PA14/GLEYA"/>
</dbReference>
<reference evidence="3 4" key="1">
    <citation type="submission" date="2019-08" db="EMBL/GenBank/DDBJ databases">
        <title>In-depth cultivation of the pig gut microbiome towards novel bacterial diversity and tailored functional studies.</title>
        <authorList>
            <person name="Wylensek D."/>
            <person name="Hitch T.C.A."/>
            <person name="Clavel T."/>
        </authorList>
    </citation>
    <scope>NUCLEOTIDE SEQUENCE [LARGE SCALE GENOMIC DNA]</scope>
    <source>
        <strain evidence="3 4">BBE-744-WT-12</strain>
    </source>
</reference>